<name>A0A840PNK7_9ACTN</name>
<dbReference type="CDD" id="cd12117">
    <property type="entry name" value="A_NRPS_Srf_like"/>
    <property type="match status" value="2"/>
</dbReference>
<dbReference type="InterPro" id="IPR036736">
    <property type="entry name" value="ACP-like_sf"/>
</dbReference>
<evidence type="ECO:0000256" key="4">
    <source>
        <dbReference type="ARBA" id="ARBA00022553"/>
    </source>
</evidence>
<dbReference type="SUPFAM" id="SSF47336">
    <property type="entry name" value="ACP-like"/>
    <property type="match status" value="6"/>
</dbReference>
<dbReference type="FunFam" id="2.30.38.10:FF:000001">
    <property type="entry name" value="Non-ribosomal peptide synthetase PvdI"/>
    <property type="match status" value="6"/>
</dbReference>
<dbReference type="Gene3D" id="3.30.559.10">
    <property type="entry name" value="Chloramphenicol acetyltransferase-like domain"/>
    <property type="match status" value="9"/>
</dbReference>
<dbReference type="GO" id="GO:0031177">
    <property type="term" value="F:phosphopantetheine binding"/>
    <property type="evidence" value="ECO:0007669"/>
    <property type="project" value="InterPro"/>
</dbReference>
<dbReference type="InterPro" id="IPR042099">
    <property type="entry name" value="ANL_N_sf"/>
</dbReference>
<dbReference type="FunFam" id="1.10.1200.10:FF:000005">
    <property type="entry name" value="Nonribosomal peptide synthetase 1"/>
    <property type="match status" value="3"/>
</dbReference>
<dbReference type="InterPro" id="IPR025110">
    <property type="entry name" value="AMP-bd_C"/>
</dbReference>
<evidence type="ECO:0000256" key="7">
    <source>
        <dbReference type="SAM" id="MobiDB-lite"/>
    </source>
</evidence>
<dbReference type="GO" id="GO:0008610">
    <property type="term" value="P:lipid biosynthetic process"/>
    <property type="evidence" value="ECO:0007669"/>
    <property type="project" value="UniProtKB-ARBA"/>
</dbReference>
<dbReference type="InterPro" id="IPR010071">
    <property type="entry name" value="AA_adenyl_dom"/>
</dbReference>
<keyword evidence="10" id="KW-1185">Reference proteome</keyword>
<dbReference type="CDD" id="cd19543">
    <property type="entry name" value="DCL_NRPS"/>
    <property type="match status" value="3"/>
</dbReference>
<dbReference type="PROSITE" id="PS00012">
    <property type="entry name" value="PHOSPHOPANTETHEINE"/>
    <property type="match status" value="5"/>
</dbReference>
<proteinExistence type="inferred from homology"/>
<dbReference type="Gene3D" id="3.30.559.30">
    <property type="entry name" value="Nonribosomal peptide synthetase, condensation domain"/>
    <property type="match status" value="9"/>
</dbReference>
<protein>
    <submittedName>
        <fullName evidence="9">Amino acid adenylation domain-containing protein/non-ribosomal peptide synthase protein (TIGR01720 family)</fullName>
    </submittedName>
</protein>
<dbReference type="GO" id="GO:0044550">
    <property type="term" value="P:secondary metabolite biosynthetic process"/>
    <property type="evidence" value="ECO:0007669"/>
    <property type="project" value="UniProtKB-ARBA"/>
</dbReference>
<dbReference type="PROSITE" id="PS50075">
    <property type="entry name" value="CARRIER"/>
    <property type="match status" value="6"/>
</dbReference>
<evidence type="ECO:0000256" key="5">
    <source>
        <dbReference type="ARBA" id="ARBA00022737"/>
    </source>
</evidence>
<reference evidence="9 10" key="1">
    <citation type="submission" date="2020-08" db="EMBL/GenBank/DDBJ databases">
        <title>Genomic Encyclopedia of Type Strains, Phase IV (KMG-IV): sequencing the most valuable type-strain genomes for metagenomic binning, comparative biology and taxonomic classification.</title>
        <authorList>
            <person name="Goeker M."/>
        </authorList>
    </citation>
    <scope>NUCLEOTIDE SEQUENCE [LARGE SCALE GENOMIC DNA]</scope>
    <source>
        <strain evidence="9 10">DSM 45615</strain>
    </source>
</reference>
<keyword evidence="6" id="KW-0045">Antibiotic biosynthesis</keyword>
<dbReference type="SUPFAM" id="SSF52777">
    <property type="entry name" value="CoA-dependent acyltransferases"/>
    <property type="match status" value="18"/>
</dbReference>
<dbReference type="PANTHER" id="PTHR45527:SF1">
    <property type="entry name" value="FATTY ACID SYNTHASE"/>
    <property type="match status" value="1"/>
</dbReference>
<dbReference type="NCBIfam" id="NF004282">
    <property type="entry name" value="PRK05691.1"/>
    <property type="match status" value="16"/>
</dbReference>
<dbReference type="FunFam" id="1.10.1200.10:FF:000016">
    <property type="entry name" value="Non-ribosomal peptide synthase"/>
    <property type="match status" value="2"/>
</dbReference>
<evidence type="ECO:0000256" key="1">
    <source>
        <dbReference type="ARBA" id="ARBA00001957"/>
    </source>
</evidence>
<dbReference type="InterPro" id="IPR023213">
    <property type="entry name" value="CAT-like_dom_sf"/>
</dbReference>
<feature type="domain" description="Carrier" evidence="8">
    <location>
        <begin position="951"/>
        <end position="1025"/>
    </location>
</feature>
<dbReference type="Pfam" id="PF13193">
    <property type="entry name" value="AMP-binding_C"/>
    <property type="match status" value="6"/>
</dbReference>
<dbReference type="FunFam" id="3.40.50.980:FF:000002">
    <property type="entry name" value="Enterobactin synthetase component F"/>
    <property type="match status" value="2"/>
</dbReference>
<dbReference type="InterPro" id="IPR010060">
    <property type="entry name" value="NRPS_synth"/>
</dbReference>
<dbReference type="NCBIfam" id="TIGR01733">
    <property type="entry name" value="AA-adenyl-dom"/>
    <property type="match status" value="6"/>
</dbReference>
<dbReference type="SUPFAM" id="SSF53474">
    <property type="entry name" value="alpha/beta-Hydrolases"/>
    <property type="match status" value="1"/>
</dbReference>
<evidence type="ECO:0000259" key="8">
    <source>
        <dbReference type="PROSITE" id="PS50075"/>
    </source>
</evidence>
<dbReference type="CDD" id="cd17646">
    <property type="entry name" value="A_NRPS_AB3403-like"/>
    <property type="match status" value="2"/>
</dbReference>
<dbReference type="RefSeq" id="WP_185056447.1">
    <property type="nucleotide sequence ID" value="NZ_JACHGN010000031.1"/>
</dbReference>
<evidence type="ECO:0000313" key="9">
    <source>
        <dbReference type="EMBL" id="MBB5139623.1"/>
    </source>
</evidence>
<accession>A0A840PNK7</accession>
<dbReference type="InterPro" id="IPR001031">
    <property type="entry name" value="Thioesterase"/>
</dbReference>
<organism evidence="9 10">
    <name type="scientific">Thermocatellispora tengchongensis</name>
    <dbReference type="NCBI Taxonomy" id="1073253"/>
    <lineage>
        <taxon>Bacteria</taxon>
        <taxon>Bacillati</taxon>
        <taxon>Actinomycetota</taxon>
        <taxon>Actinomycetes</taxon>
        <taxon>Streptosporangiales</taxon>
        <taxon>Streptosporangiaceae</taxon>
        <taxon>Thermocatellispora</taxon>
    </lineage>
</organism>
<dbReference type="EMBL" id="JACHGN010000031">
    <property type="protein sequence ID" value="MBB5139623.1"/>
    <property type="molecule type" value="Genomic_DNA"/>
</dbReference>
<gene>
    <name evidence="9" type="ORF">HNP84_009387</name>
</gene>
<dbReference type="GO" id="GO:0043041">
    <property type="term" value="P:amino acid activation for nonribosomal peptide biosynthetic process"/>
    <property type="evidence" value="ECO:0007669"/>
    <property type="project" value="TreeGrafter"/>
</dbReference>
<evidence type="ECO:0000313" key="10">
    <source>
        <dbReference type="Proteomes" id="UP000578449"/>
    </source>
</evidence>
<dbReference type="InterPro" id="IPR020802">
    <property type="entry name" value="TesA-like"/>
</dbReference>
<dbReference type="GO" id="GO:0072330">
    <property type="term" value="P:monocarboxylic acid biosynthetic process"/>
    <property type="evidence" value="ECO:0007669"/>
    <property type="project" value="UniProtKB-ARBA"/>
</dbReference>
<comment type="similarity">
    <text evidence="2">Belongs to the ATP-dependent AMP-binding enzyme family.</text>
</comment>
<dbReference type="SUPFAM" id="SSF56801">
    <property type="entry name" value="Acetyl-CoA synthetase-like"/>
    <property type="match status" value="6"/>
</dbReference>
<dbReference type="FunFam" id="3.30.300.30:FF:000010">
    <property type="entry name" value="Enterobactin synthetase component F"/>
    <property type="match status" value="2"/>
</dbReference>
<keyword evidence="5" id="KW-0677">Repeat</keyword>
<keyword evidence="4" id="KW-0597">Phosphoprotein</keyword>
<dbReference type="FunFam" id="3.40.50.12780:FF:000012">
    <property type="entry name" value="Non-ribosomal peptide synthetase"/>
    <property type="match status" value="5"/>
</dbReference>
<dbReference type="Proteomes" id="UP000578449">
    <property type="component" value="Unassembled WGS sequence"/>
</dbReference>
<dbReference type="InterPro" id="IPR006162">
    <property type="entry name" value="Ppantetheine_attach_site"/>
</dbReference>
<dbReference type="Gene3D" id="3.40.50.12780">
    <property type="entry name" value="N-terminal domain of ligase-like"/>
    <property type="match status" value="3"/>
</dbReference>
<feature type="domain" description="Carrier" evidence="8">
    <location>
        <begin position="2013"/>
        <end position="2088"/>
    </location>
</feature>
<evidence type="ECO:0000256" key="6">
    <source>
        <dbReference type="ARBA" id="ARBA00023194"/>
    </source>
</evidence>
<dbReference type="InterPro" id="IPR029058">
    <property type="entry name" value="AB_hydrolase_fold"/>
</dbReference>
<feature type="domain" description="Carrier" evidence="8">
    <location>
        <begin position="3043"/>
        <end position="3117"/>
    </location>
</feature>
<dbReference type="CDD" id="cd05930">
    <property type="entry name" value="A_NRPS"/>
    <property type="match status" value="1"/>
</dbReference>
<feature type="domain" description="Carrier" evidence="8">
    <location>
        <begin position="5897"/>
        <end position="5971"/>
    </location>
</feature>
<dbReference type="FunFam" id="3.40.50.980:FF:000001">
    <property type="entry name" value="Non-ribosomal peptide synthetase"/>
    <property type="match status" value="4"/>
</dbReference>
<dbReference type="GO" id="GO:0017000">
    <property type="term" value="P:antibiotic biosynthetic process"/>
    <property type="evidence" value="ECO:0007669"/>
    <property type="project" value="UniProtKB-KW"/>
</dbReference>
<dbReference type="InterPro" id="IPR020845">
    <property type="entry name" value="AMP-binding_CS"/>
</dbReference>
<feature type="domain" description="Carrier" evidence="8">
    <location>
        <begin position="4453"/>
        <end position="4527"/>
    </location>
</feature>
<dbReference type="PANTHER" id="PTHR45527">
    <property type="entry name" value="NONRIBOSOMAL PEPTIDE SYNTHETASE"/>
    <property type="match status" value="1"/>
</dbReference>
<dbReference type="Pfam" id="PF00501">
    <property type="entry name" value="AMP-binding"/>
    <property type="match status" value="7"/>
</dbReference>
<dbReference type="SMART" id="SM00823">
    <property type="entry name" value="PKS_PP"/>
    <property type="match status" value="6"/>
</dbReference>
<dbReference type="Pfam" id="PF00550">
    <property type="entry name" value="PP-binding"/>
    <property type="match status" value="6"/>
</dbReference>
<dbReference type="InterPro" id="IPR000873">
    <property type="entry name" value="AMP-dep_synth/lig_dom"/>
</dbReference>
<dbReference type="NCBIfam" id="NF003417">
    <property type="entry name" value="PRK04813.1"/>
    <property type="match status" value="8"/>
</dbReference>
<comment type="caution">
    <text evidence="9">The sequence shown here is derived from an EMBL/GenBank/DDBJ whole genome shotgun (WGS) entry which is preliminary data.</text>
</comment>
<dbReference type="Gene3D" id="3.40.50.1820">
    <property type="entry name" value="alpha/beta hydrolase"/>
    <property type="match status" value="2"/>
</dbReference>
<dbReference type="GO" id="GO:0005737">
    <property type="term" value="C:cytoplasm"/>
    <property type="evidence" value="ECO:0007669"/>
    <property type="project" value="TreeGrafter"/>
</dbReference>
<sequence length="7633" mass="811723">MSDPQHRGLPLTPGQSAVWFGRQLDPRSPSYNLGLYVDIRGPLDAGRLARAVAAGSVETEALHVRISEVDGEPRQWPAPPVPLELARLDLSGEPDPEAAALDWMRADMVRPAEPGAPADAFAALIRLAAERHWWYLRCHHLLLDAFSASVVIRRTAALYTAEAEGIPPAAAPLGPLRVLLEEEAAYRSSPAYAADQAYWEERFAGHTEPATLAGRTAPPSWGHHRATAALDADVEAGLRAVARRARSSWPRAFTAAVAAYVHRMTGAAEVVLGFPVGVRESAAAQNAPGMVANIVPLRLAVRGDMTLEELTGGAAAEIKAALRHQRYRQEELGHRLRLTGTGRRLYGPVVNIMPFDYELRFGPSLGTMRNLSNGPVLDLSIASYGGHPRRLGTIGVDVDANPALYTAEEAAVHLDRFLHLTARLVSGDTPIGRAGLLLPGERARVLTRGDSLAPKDRADVVARFREMARRTPDAEAVVVPGGARLTYAELEERSDRLARALAARGAGPERYVAVALPRRAELVIALLAVLKTGAAYLPLDPGYPRERLAYMIEDTAPVLALAAGEHADGLPGVPVVPLDADGAAEPPAVSGPDGAAYVIYTSGSTGRPKGVVVGRGNLANLVADMAGRLKLGPADRLLAVTTVGFDIAALELFAPLVTGGTVVLGGRELVHDPARLRQVIARERISVMQTTPSAWGPLVAEAGQALRGVRVLVGGEAVSAELARALAGAAASATNVYGPTETTVWSTAAPLSPEEPGTPPIGTPIAGTRAYVLDAELRPVPPGVAGELYLGGDGVARGYLRRPGLTAERFVADPYGPPGSRMYRTGDLARLRADGRLDYLGRTDHQVKIRGVRIEPGEIEAALEALPEVARAVVAARPAGGDALRLVAYLIPAPGCALDAEELRVRLGRSLPAHLVPAAFVTLEALPMTANGKVDRKALPDPGFASAGGRGPRTPQEEVLCRVFADVLGLPEVGAEDNFFALGGDSVLSFRLVTLARAHGLAVTPRDLFANPAPAALAAVAAAAGDAPVTQDAGPPPAPPEVLARLRAAYPDVEDVLPLSPIQEGLLFHTLYEEGAAPDAYAAQLRLDFTGPLDAERLRAAWRAVLARHPNLRVAFVPGPGDGDGALVQIVVRGAETPWRTVEASGPQELERLAEAERSGRFDLARAPLMRIVLARLGEGRHCLLFTHHHLLLDGWSMPLLAAELFAVYGEGAMAERPPAGEYRAYLGWLGRQDRPAARRAWQEALAGLDGPTLLAPHTDAGPGGMVTAELPPEVTGRLSAAARGRGLTLNTVVQGAWALLLGALTGRDDVVFEAPVAARPADLPGAESAVGLLLDTLPVRARFRPDEPVSRFLGRLQEEQAALLPHRHLGLAEIRRLAGPGAAGDTMVVFQNYPLDPAAIRPGGGLELTGAAYRIDTHYPFKLSVHPGPALRLELVHRAAATGRGGPVAILRRLVRLLSAMAEDLDAPVVRAGVLDPEERDLLLGSWQGAPARPAGTTITALIEEQAARAPAATAVVCQDRRLTYAELNARANRLARLLLARGAGPERSVAVAVPRSAELVVALLAVLKTGAAYVPVDPAYPAARIAHMLADAAPVLLLTTAGAALPEVAGGPERLLVEDLDHGGHDGGDLRDEERITPLTPAHPAYVIYTSGSTGLPKGVVTPHRGVAAYLAYLTGTAGLGQDDVVLNLASISFDPSVRDIFGTLAAGGRLVMVPQAQAGDAGALVRTMRREGVTALLSAVPSLLAVLAEEAAALPEPERPSLRLVMTCGEALTRAHLTDVAALGPCRVVNQYGPTEGTMTATRQPVAEDGAERDGRFLIGRPIPGARCHVLDPWLRLVPPGTPGELYLAGPGVTRGYAGQPGRTAERFVPDPYGPPGSRMYRTGDLARWTPDGRLEYLGRADRQLKIRGHRVEPGEVEAVLERHPRVTRAAVAAAGDRLIAYVVAGPGPEPGEEVLRAHAAAALPGHMVPAAFVRLERMPLTPSGKVDRAALPALPALPALAAGGGDGRTPRTPLEDVLCGMYAALLGVPHVAPGDDFFALGGHSLLATRLVTRVRAALGADLPVRAVFDAPTPAALARRVAAAGGASRPRPAPVPRAGRPQRVPLSAAQRRLWFLHRLEEGASAAYHVRVVLRLRGVLDIDALRAALADVTARHEILRTVYPDADGVPYQVVLPEAMPDLEPVPVTEAGAEAAVEAQVRRGFDLATEIPLRAALFALAPEDHVLALVVHHIAADGWSLGPLATDLATAYGARRAGRAPEWEPLPVQYADYALWQRDAERGLEAQAAYWRERLAGLPDRIPLPADRSGRGGTAGGMLTFTIPAHVHAGLAAVARARAATVFMALRAGLAALLTRLGAGTDIPLGTAVAGRSDEALDELVGCFVNTLVLRTDTSGDPAFGELLHRVRESDLSAYAHQDVPFDRVVDALGVRRTLDRHPLFQVMLAGRPEPASVELPGLDVELLRAGTGAARFDLSFNVAELRTPQGEPGGIEGRLEYNAAMFDPATAERLVGQWVALLAAFAADPGRRVHAVDLLGAEERRLVVEEWNDTAAEVPPGTVPELIAAQAARTPHAEAVVFEGERWTYAELDARVAALAGWLRERGAGPETRVAVMIPRSAGLVVAVLAVLRAGAAYVPVAPGLPDERIATLLGDVRPVCVLTSAEASGPPLPPQAVDPRHPAYVLHTSGSTGRPKGVVVEHRAVAARLWGMQRDFALAPGDRVLHKTPAGFDVSVWELLWPLMAGATLVVARPDGHRDPAYLAGLIRRERITTVHFVPPMLRAFLEEPAAAGCSGLRRVLVGGEALTPDLARRFRAALPEVPLHHLYGPTEATIDVTHWPCPPEVTGPIPIGRPVANTRTYVLDAGLRPVPPGATGELYLAGIQLARGYLDRPGLTAERFVADPYGPPGSRMYRTGDLARWTRDGLLEFRGRADDQVKVGGVRIEPGEIEAALGACEGVAAAAVTARDTAAGGRVLTGYVVGEPGRTPPDPALVRRALVARLPEYLVPAEIMVLDALPVTANGKLDRAALPAPATPAPAALRAPRTSREETLARVFAEVLGLDRVGVDDGFFALGGDSVMSIQLVSRARRAGLVFTPKDVFEHQTVAGLAAVCAEPDAAPAHEDDGTGPVALTPIMHRLRERGGPMSGFHQSVLLDLPGLEEEALTAAVRTLLDHHDALRLRLTRAAGGLVWSLNVAERGSVPPAVRRATGSVAEETAAAVSRLDPEAGVMLQVVWWPDRLLVVAHHLAIDGVSWRILLPDLTDALAGLPPAPVPVSFRRWARTLGERAQEAGDALPYWMELLAEPEPPLGSRALDPARDTVATARRFTLTVPAVDPARFHATADDVLLAALAAAVGRWRGRPTVLVELEGHGRDGELDVSRTVGWFTTAHPVRLETTEPVKAVKERLRAMPAAETYGLLRYLNPQTGPLLAAAPARPQLGFNHLGRITGGATAAAGIDPGAPLLHALGLTTVESGGALHATWSYAGEVFTEDEVRELAGHWADALAEIAEQPGGHSPSDFPLVTLTQAEVDRLEAAYPGLEDVLPLTPLQGGLLFHTLGDDAGEVYTPRLRLELTGPLDEKAMRAAWETLLRRHANLRAAFVEAGGVPVQVIGDAEPPWRAPARFDPARPPLLSVELERLGPDRHRLTFTHHHVLLDGWSIPVLARELFALYAGDPLPPVTPYRDYLRWLARQDASTARAAWAEALEGVREPTLLAPGNRSTPPGGGGQVTAEAPPGLDAWARERGLTLNTVVQGAWALLLARLTGRDDVVFGATVSGRPAEVPGVESMVGLFINTVPVRVRVGETTPLEDLLRAVQDEQARLLAHQHLGLGEIHRLTGLPELFDTAVIFENYPIDPGAAFPARTGLTISGVESREAAHYPLLLVAGRHEGALRLRLAYTAIPERQARELAGRLTRLLKTLMRDPRLPAGAVSVLSEAERTRVLTHWGAGPAPEPALSLPEAFARQAARTPTAAAVRWDAGTWTYRELDERATRLARRLARHGVRPGDRVALLLDRSPEVVAAVLAVVKAGAAYVPLDPAFPRARLAAMLAAAGAHVVLADRQADLPAVTILDVREAAEEPEATPPYPHPDETAYVMFTSGSTGEPKGVAATHRDVVSLAADRRWSALAPERMLMHSPYGFDPATCELWAPLLNGGAVVVAPPGELDVPTLAGVVRRHQVTTLLLTAGLFRVVAEEDPGCLSAVREVLTGGDVIPAPAVRRVLAHCPGVTVTDAYGPTEITVFATAHSMTAPDQVPDPVPIGTPRQGMRVYVLDRGLRPLPPGRTGELYVAGEAVATGYAGAPAATAERFVADPYGPPGARMYRTGDLARWRQDGVLEFAGRADDQVKVNGFRIEPGEVEAVLSAQDGVADAVVVAVPVPPGGKRLAGYLVPEPGTALDLEAVRERAAALLPAYMVPATLVELPGLPLTRHGKVDKAALPVPDAAGPAGGGEPRTPLERTLCGLFAEVLGVERVGVEDGFFALGGDSIMSIQLVSRARRAGLVFTPRDVFERQTVAALAGVCREAAEPAAGAGRDAGREAGPVELTPIMHFACERGPITGFYQALTLDIPQEVTQEALTGAVQALLDRHDALRMRLSLDRRAEILERVDARLLVRRGPAADPAAVAAGLSPHDGVMAQVEWTPGRVLVAIHHLAVDGVSWRILAEDLRDALAGREPAPVPVSFRRWARELRERAERARGELPYWLELLAEPEPPLGARALDPARDTVATARRLTLTVPAPDPAAFHARPDDLLLAALATALRRRRGLRRVLVDVEGHGRDLEELDTSRTVGWFTKMYPVRLDTAEDVRQVKERLRAVPGQGLGYGLLRYLDPDAGPRLAAAPGRPQIGFNHLGRIGAADGAPAAGSDPGTPLVHALSLTTLIAGGELRATWSYAGEILTEDEVRELAGHWAGALAEIAKQPGGHTPSDFPLVRLTQGEVDRLEAAYPGVQDVLPLTPLQEGLLFHSVYDRDSAGVYTPQLRLDVTGPLEEDALRRAFAELLRRHAALRAAYPHELTGTPVQVIVPEAELPWRGADLSGLAGPEREAALARLAAEERAEPFDPARPPLMRLALARLGDDRHRVILTHHHIVVDGWSMPVLARELFALYAGDTPPPAPPYRDHLRWLATRDRGQARAAWTRALDGCGEPTLLAPGAPAGAHPQRHLTVEVPAALSRALHTLGRGHGMTMNTIVQAAWGLLLARLTGRDDVIFGATVSGRPAEVPGVESMVGLFINTVPVRVRVPEHEPLSGLLRRLQQEQAALLAHQHLGLAEINRLAGHNGHTGLFDTLVVFENYPVDQRAGAPGGDGPAITGAEITDSTHYPLTLAAGTREDALWLRLHYRPGLFDEEAVRGYAARLLTVLRALAERPELPAGALDLLGPAERHRMLHEWNAPGSDKPGPSVPEVFARQAARTPDAVAVRWDGGAWTYRELDERADRLAHALIETGVRPEDRVALLLDRSPQVVAAILAVLKAGGVYVPLERRLPAERLRAMLRQAGARVLIAAPGTGQDLGAAHVLPPDVPGPAPAVRVPLRPDGAAYVMFTSGSTGEPKGVEITHRGVLSLAADRRWGGEPARVLMHSPYGFDPSTYELWMPLLNGGCVVVAPPGELDVAAIGRMVREHGVTSLLLTAGLFRVVAEEDPACLGTAREVLTGGDVVTSASVRRVLDACPGTVVTDIYGPTEITLFCTEHAMRDSGQVPGSVPIGRARDGMRAYVLDRGLRLVPPGTDGELYIAGEALARGYLDRPGFTAERFVADPYGPPGARMYRTGDLARWTPDGLLEFLGRVDDQVKIRGFRIEPGEVEAALGAQDGVADAVVLVHPTPSGGKALAGYVVPEPGAAPDPAGMRAALAARLPEYMVPAQIMVLDRLPVTPNGKVDRAALPLPGLAAPAASGGEPRTAVEETLCGLFAEVLGVARVGVRDGFFALGGDSIMSIQLVSRARRAGLRLTPRDVFERRTVAALAAVCGRADETPAGPGDDPAGPVALTPIMHWARERGPIDGFYQSVTSAIPPEVTEEDLIAAVQALLDRHEALRMRLSPDWEPEILERVDARPLVGRGPVDDPAAVAAGLSPWDGVMLRVAWSPGRVLAVAHHLAVDGVSWRILLADLADALAGKDLAPVPVSYRRWAGTLGRRAAAARDALPYWLELLGEAEPPLGSRALDPARDTVATARRFTVTVPAVDPARFHATAGEVLLAALATAAGRWRGLPSVLVDVEGHGRDGELDLSRTVGWFTTVHPVRLHTGEPVKAVKERLRAMPPPETHGLLRYLDPQAGPLLAAAPGRPQIGFNHLGRVAASAAADTTLGGGSAPEAPLAHVLELTTITVGDELRATWSWADGLLAEDEVRELAGHWSDALAEIAGQPGGHTPSDFPLVRLSQAEVDRLEAAYPGLEDVLPLAPLQEGLLFHALVDDAGVYTPRLTLDLEGPLEEEAMRRAWRALLRRHTNLRAAFVHDLEGGPAQVIADAEVPWRRVDRFDPARPPLLSVELERLGPDRHRLTFTHHHILLDGWSVPVLARELFALYAGTPLPPPTPYRDYLRWLAAQDQDAARAAWADALDGLAQPTLLAPGGAAAATAQEHVTAEVPAAVAEALRELGREHDLTVNTVVQGAWALLLARLIGRDDVVFGATVSGRPADVPGVESMIGLFINTVPVRVAFDPAATVAGTLRRLQDEQARLLAHQHLGLGEIHRLAGWQRLFDTLVVFENYPVERAAPGAVGLRVTGSAGWDATHYPLSLIVLQDGGLTLRLGYQPDAFDAGTAAGILARLNRVLAAFAAYPGRVVHTIDALAAEERRLVVQEWNDTAVEVPPGTVPELIAAQAARTPHAEAVVFEGERWTYAELDARVAALAGWLRERGAGPETRVAVMIPRSAGLVVAVLAVLRAGAAYVPMEPGLPDERVKTLLAETGPVCVLTSAEAAGDPLPPQAVDPRHPAYVIHTSGSTGRPKGVVVDHRALANRLRWTQARFGLEPGDRVLHKTPIGFDVSVWELLWPLMAGATLVVARPDGHRDPAYLAGLIRRERITTVHFVPPMLRAFLEDPAAAGCSGLRRVLCSGEALPADLARRFHEVLPGVPLHNLYGPTEAAIDVTHWPCDPGEPGPVPIGRPVANTRTYVLDAGLRPVPPGATGELYLAGVQLARGYLDRPGLTAERFVADPYGPPGSRMYRTGDLARWTRDGALEYLGRTDQQVKVRGMRVEPGEIEATLLAHPDVTAAAVVLREEVLLAYVVTRPGAADPATLRAYAAGRLPEHMVPAAVVPLAALPLTRNGKLDRAALPVPTFAASPGRPPHDETEAELCAVFAGVLGLDRVGPDDGFFDLGGHSLLAVRLTGRIRARFGADLQVRDLFEAGTPAALARRLRLGVRSAGAGLEVLLPLHPAGRLAPLFCVHPAAGLSWTYAGLAGPLGGDRPVYGLQARGLAREEEPAGSIGEMAEDYLAQIRRVQPAGPYHLLGWSFGGLVAHEMAVRLRERGEHVALLALLDAYPPAPDARDARVAPGDAGDAADAAPSLAALLRHLGHDPVPERVGPEEASAILRRDGSPLAGIDPHALEALPAAAANHARLMRGHVPRRYDGDALLFTATRGAHGEPESWRPYVAGALAVHPVECAHHDMTRPRPIAEIGRVLAERLTGASQ</sequence>
<dbReference type="Pfam" id="PF00668">
    <property type="entry name" value="Condensation"/>
    <property type="match status" value="10"/>
</dbReference>
<dbReference type="Gene3D" id="2.30.38.10">
    <property type="entry name" value="Luciferase, Domain 3"/>
    <property type="match status" value="3"/>
</dbReference>
<dbReference type="CDD" id="cd19540">
    <property type="entry name" value="LCL_NRPS-like"/>
    <property type="match status" value="1"/>
</dbReference>
<dbReference type="Gene3D" id="3.40.50.980">
    <property type="match status" value="6"/>
</dbReference>
<dbReference type="GO" id="GO:0003824">
    <property type="term" value="F:catalytic activity"/>
    <property type="evidence" value="ECO:0007669"/>
    <property type="project" value="InterPro"/>
</dbReference>
<feature type="domain" description="Carrier" evidence="8">
    <location>
        <begin position="7287"/>
        <end position="7362"/>
    </location>
</feature>
<keyword evidence="3" id="KW-0596">Phosphopantetheine</keyword>
<evidence type="ECO:0000256" key="3">
    <source>
        <dbReference type="ARBA" id="ARBA00022450"/>
    </source>
</evidence>
<dbReference type="InterPro" id="IPR009081">
    <property type="entry name" value="PP-bd_ACP"/>
</dbReference>
<feature type="region of interest" description="Disordered" evidence="7">
    <location>
        <begin position="2085"/>
        <end position="2105"/>
    </location>
</feature>
<dbReference type="Gene3D" id="3.30.300.30">
    <property type="match status" value="6"/>
</dbReference>
<dbReference type="NCBIfam" id="TIGR01720">
    <property type="entry name" value="NRPS-para261"/>
    <property type="match status" value="3"/>
</dbReference>
<dbReference type="InterPro" id="IPR001242">
    <property type="entry name" value="Condensation_dom"/>
</dbReference>
<dbReference type="PROSITE" id="PS00455">
    <property type="entry name" value="AMP_BINDING"/>
    <property type="match status" value="6"/>
</dbReference>
<dbReference type="SMART" id="SM00824">
    <property type="entry name" value="PKS_TE"/>
    <property type="match status" value="1"/>
</dbReference>
<comment type="cofactor">
    <cofactor evidence="1">
        <name>pantetheine 4'-phosphate</name>
        <dbReference type="ChEBI" id="CHEBI:47942"/>
    </cofactor>
</comment>
<evidence type="ECO:0000256" key="2">
    <source>
        <dbReference type="ARBA" id="ARBA00006432"/>
    </source>
</evidence>
<dbReference type="Pfam" id="PF00975">
    <property type="entry name" value="Thioesterase"/>
    <property type="match status" value="1"/>
</dbReference>
<dbReference type="InterPro" id="IPR045851">
    <property type="entry name" value="AMP-bd_C_sf"/>
</dbReference>
<dbReference type="Gene3D" id="1.10.1200.10">
    <property type="entry name" value="ACP-like"/>
    <property type="match status" value="4"/>
</dbReference>
<dbReference type="InterPro" id="IPR020806">
    <property type="entry name" value="PKS_PP-bd"/>
</dbReference>